<evidence type="ECO:0000256" key="2">
    <source>
        <dbReference type="RuleBase" id="RU365095"/>
    </source>
</evidence>
<comment type="catalytic activity">
    <reaction evidence="2">
        <text>6-phospho-D-glucono-1,5-lactone + H2O = 6-phospho-D-gluconate + H(+)</text>
        <dbReference type="Rhea" id="RHEA:12556"/>
        <dbReference type="ChEBI" id="CHEBI:15377"/>
        <dbReference type="ChEBI" id="CHEBI:15378"/>
        <dbReference type="ChEBI" id="CHEBI:57955"/>
        <dbReference type="ChEBI" id="CHEBI:58759"/>
        <dbReference type="EC" id="3.1.1.31"/>
    </reaction>
</comment>
<dbReference type="OrthoDB" id="432544at2759"/>
<dbReference type="GO" id="GO:0006098">
    <property type="term" value="P:pentose-phosphate shunt"/>
    <property type="evidence" value="ECO:0007669"/>
    <property type="project" value="UniProtKB-UniPathway"/>
</dbReference>
<proteinExistence type="inferred from homology"/>
<evidence type="ECO:0000313" key="5">
    <source>
        <dbReference type="EMBL" id="KAG9393369.1"/>
    </source>
</evidence>
<dbReference type="EC" id="3.1.1.31" evidence="2"/>
<dbReference type="PANTHER" id="PTHR11054:SF0">
    <property type="entry name" value="6-PHOSPHOGLUCONOLACTONASE"/>
    <property type="match status" value="1"/>
</dbReference>
<dbReference type="InterPro" id="IPR006148">
    <property type="entry name" value="Glc/Gal-6P_isomerase"/>
</dbReference>
<keyword evidence="5" id="KW-0413">Isomerase</keyword>
<organism evidence="5 6">
    <name type="scientific">Carpediemonas membranifera</name>
    <dbReference type="NCBI Taxonomy" id="201153"/>
    <lineage>
        <taxon>Eukaryota</taxon>
        <taxon>Metamonada</taxon>
        <taxon>Carpediemonas-like organisms</taxon>
        <taxon>Carpediemonas</taxon>
    </lineage>
</organism>
<evidence type="ECO:0000256" key="3">
    <source>
        <dbReference type="SAM" id="MobiDB-lite"/>
    </source>
</evidence>
<comment type="caution">
    <text evidence="5">The sequence shown here is derived from an EMBL/GenBank/DDBJ whole genome shotgun (WGS) entry which is preliminary data.</text>
</comment>
<evidence type="ECO:0000256" key="1">
    <source>
        <dbReference type="ARBA" id="ARBA00010662"/>
    </source>
</evidence>
<comment type="function">
    <text evidence="2">Hydrolysis of 6-phosphogluconolactone to 6-phosphogluconate.</text>
</comment>
<accession>A0A8J6DZA6</accession>
<reference evidence="5" key="1">
    <citation type="submission" date="2021-05" db="EMBL/GenBank/DDBJ databases">
        <title>A free-living protist that lacks canonical eukaryotic 1 DNA replication and segregation systems.</title>
        <authorList>
            <person name="Salas-Leiva D.E."/>
            <person name="Tromer E.C."/>
            <person name="Curtis B.A."/>
            <person name="Jerlstrom-Hultqvist J."/>
            <person name="Kolisko M."/>
            <person name="Yi Z."/>
            <person name="Salas-Leiva J.S."/>
            <person name="Gallot-Lavallee L."/>
            <person name="Kops G.J.P.L."/>
            <person name="Archibald J.M."/>
            <person name="Simpson A.G.B."/>
            <person name="Roger A.J."/>
        </authorList>
    </citation>
    <scope>NUCLEOTIDE SEQUENCE</scope>
    <source>
        <strain evidence="5">BICM</strain>
    </source>
</reference>
<evidence type="ECO:0000313" key="6">
    <source>
        <dbReference type="Proteomes" id="UP000717585"/>
    </source>
</evidence>
<sequence length="322" mass="35091">MLGADSILAEVGPAGSDVTEVSATAKSFDKSPTPPPTVLRRPAPVVPQDLDDAMIISRRQGESEMISDVIGGSRPVLNSSELSCLLNDTFWREDNFNAESCAESLISALDTKGAKLIADHVKQRVQHYGICVLGLSGGRSPIPAYEKLAEDKDIDWKRVKVFLVDERYVVASEKDSNQRAIIEALISHIPIPPENFIRPNCDVPLNASVSVYNSQIRDLINNVDSDAWVTVMGIGPDGHTASLFPPYDEPEDTLDVIHTNTDVFAITRRITLSLHALEHSGQHIFILTDAGVLDTAYKVDRSPAVPLLDAPGTVVICMEKEK</sequence>
<dbReference type="Gene3D" id="3.40.50.1360">
    <property type="match status" value="1"/>
</dbReference>
<keyword evidence="6" id="KW-1185">Reference proteome</keyword>
<dbReference type="Pfam" id="PF01182">
    <property type="entry name" value="Glucosamine_iso"/>
    <property type="match status" value="1"/>
</dbReference>
<dbReference type="EMBL" id="JAHDYR010000025">
    <property type="protein sequence ID" value="KAG9393369.1"/>
    <property type="molecule type" value="Genomic_DNA"/>
</dbReference>
<comment type="pathway">
    <text evidence="2">Carbohydrate degradation; pentose phosphate pathway; D-ribulose 5-phosphate from D-glucose 6-phosphate (oxidative stage): step 2/3.</text>
</comment>
<dbReference type="InterPro" id="IPR005900">
    <property type="entry name" value="6-phosphogluconolactonase_DevB"/>
</dbReference>
<dbReference type="Proteomes" id="UP000717585">
    <property type="component" value="Unassembled WGS sequence"/>
</dbReference>
<dbReference type="UniPathway" id="UPA00115">
    <property type="reaction ID" value="UER00409"/>
</dbReference>
<dbReference type="InterPro" id="IPR037171">
    <property type="entry name" value="NagB/RpiA_transferase-like"/>
</dbReference>
<protein>
    <recommendedName>
        <fullName evidence="2">6-phosphogluconolactonase</fullName>
        <shortName evidence="2">6PGL</shortName>
        <ecNumber evidence="2">3.1.1.31</ecNumber>
    </recommendedName>
</protein>
<dbReference type="AlphaFoldDB" id="A0A8J6DZA6"/>
<feature type="domain" description="Glucosamine/galactosamine-6-phosphate isomerase" evidence="4">
    <location>
        <begin position="109"/>
        <end position="299"/>
    </location>
</feature>
<name>A0A8J6DZA6_9EUKA</name>
<keyword evidence="2" id="KW-0378">Hydrolase</keyword>
<dbReference type="GO" id="GO:0017057">
    <property type="term" value="F:6-phosphogluconolactonase activity"/>
    <property type="evidence" value="ECO:0007669"/>
    <property type="project" value="UniProtKB-UniRule"/>
</dbReference>
<dbReference type="GO" id="GO:0016853">
    <property type="term" value="F:isomerase activity"/>
    <property type="evidence" value="ECO:0007669"/>
    <property type="project" value="UniProtKB-KW"/>
</dbReference>
<comment type="similarity">
    <text evidence="1 2">Belongs to the glucosamine/galactosamine-6-phosphate isomerase family. 6-phosphogluconolactonase subfamily.</text>
</comment>
<dbReference type="GO" id="GO:0005975">
    <property type="term" value="P:carbohydrate metabolic process"/>
    <property type="evidence" value="ECO:0007669"/>
    <property type="project" value="UniProtKB-UniRule"/>
</dbReference>
<feature type="region of interest" description="Disordered" evidence="3">
    <location>
        <begin position="13"/>
        <end position="43"/>
    </location>
</feature>
<dbReference type="SUPFAM" id="SSF100950">
    <property type="entry name" value="NagB/RpiA/CoA transferase-like"/>
    <property type="match status" value="1"/>
</dbReference>
<evidence type="ECO:0000259" key="4">
    <source>
        <dbReference type="Pfam" id="PF01182"/>
    </source>
</evidence>
<dbReference type="NCBIfam" id="TIGR01198">
    <property type="entry name" value="pgl"/>
    <property type="match status" value="1"/>
</dbReference>
<dbReference type="InterPro" id="IPR039104">
    <property type="entry name" value="6PGL"/>
</dbReference>
<dbReference type="CDD" id="cd01400">
    <property type="entry name" value="6PGL"/>
    <property type="match status" value="1"/>
</dbReference>
<dbReference type="PANTHER" id="PTHR11054">
    <property type="entry name" value="6-PHOSPHOGLUCONOLACTONASE"/>
    <property type="match status" value="1"/>
</dbReference>
<gene>
    <name evidence="5" type="ORF">J8273_3505</name>
</gene>